<dbReference type="InterPro" id="IPR036388">
    <property type="entry name" value="WH-like_DNA-bd_sf"/>
</dbReference>
<evidence type="ECO:0000313" key="4">
    <source>
        <dbReference type="Proteomes" id="UP000198386"/>
    </source>
</evidence>
<evidence type="ECO:0000256" key="1">
    <source>
        <dbReference type="SAM" id="MobiDB-lite"/>
    </source>
</evidence>
<dbReference type="PROSITE" id="PS50995">
    <property type="entry name" value="HTH_MARR_2"/>
    <property type="match status" value="1"/>
</dbReference>
<gene>
    <name evidence="3" type="ORF">SAMN04488107_1673</name>
</gene>
<dbReference type="PANTHER" id="PTHR33164:SF43">
    <property type="entry name" value="HTH-TYPE TRANSCRIPTIONAL REPRESSOR YETL"/>
    <property type="match status" value="1"/>
</dbReference>
<dbReference type="RefSeq" id="WP_176449896.1">
    <property type="nucleotide sequence ID" value="NZ_FZOH01000003.1"/>
</dbReference>
<dbReference type="InterPro" id="IPR039422">
    <property type="entry name" value="MarR/SlyA-like"/>
</dbReference>
<dbReference type="GO" id="GO:0003677">
    <property type="term" value="F:DNA binding"/>
    <property type="evidence" value="ECO:0007669"/>
    <property type="project" value="UniProtKB-KW"/>
</dbReference>
<dbReference type="PANTHER" id="PTHR33164">
    <property type="entry name" value="TRANSCRIPTIONAL REGULATOR, MARR FAMILY"/>
    <property type="match status" value="1"/>
</dbReference>
<evidence type="ECO:0000313" key="3">
    <source>
        <dbReference type="EMBL" id="SNS20305.1"/>
    </source>
</evidence>
<proteinExistence type="predicted"/>
<keyword evidence="4" id="KW-1185">Reference proteome</keyword>
<dbReference type="GO" id="GO:0003700">
    <property type="term" value="F:DNA-binding transcription factor activity"/>
    <property type="evidence" value="ECO:0007669"/>
    <property type="project" value="InterPro"/>
</dbReference>
<dbReference type="SMART" id="SM00347">
    <property type="entry name" value="HTH_MARR"/>
    <property type="match status" value="1"/>
</dbReference>
<dbReference type="Proteomes" id="UP000198386">
    <property type="component" value="Unassembled WGS sequence"/>
</dbReference>
<dbReference type="AlphaFoldDB" id="A0A239CJF6"/>
<keyword evidence="3" id="KW-0238">DNA-binding</keyword>
<organism evidence="3 4">
    <name type="scientific">Geodermatophilus saharensis</name>
    <dbReference type="NCBI Taxonomy" id="1137994"/>
    <lineage>
        <taxon>Bacteria</taxon>
        <taxon>Bacillati</taxon>
        <taxon>Actinomycetota</taxon>
        <taxon>Actinomycetes</taxon>
        <taxon>Geodermatophilales</taxon>
        <taxon>Geodermatophilaceae</taxon>
        <taxon>Geodermatophilus</taxon>
    </lineage>
</organism>
<dbReference type="PRINTS" id="PR00598">
    <property type="entry name" value="HTHMARR"/>
</dbReference>
<name>A0A239CJF6_9ACTN</name>
<accession>A0A239CJF6</accession>
<evidence type="ECO:0000259" key="2">
    <source>
        <dbReference type="PROSITE" id="PS50995"/>
    </source>
</evidence>
<dbReference type="EMBL" id="FZOH01000003">
    <property type="protein sequence ID" value="SNS20305.1"/>
    <property type="molecule type" value="Genomic_DNA"/>
</dbReference>
<dbReference type="Pfam" id="PF12802">
    <property type="entry name" value="MarR_2"/>
    <property type="match status" value="1"/>
</dbReference>
<dbReference type="InterPro" id="IPR036390">
    <property type="entry name" value="WH_DNA-bd_sf"/>
</dbReference>
<dbReference type="InterPro" id="IPR000835">
    <property type="entry name" value="HTH_MarR-typ"/>
</dbReference>
<dbReference type="SUPFAM" id="SSF46785">
    <property type="entry name" value="Winged helix' DNA-binding domain"/>
    <property type="match status" value="1"/>
</dbReference>
<reference evidence="4" key="1">
    <citation type="submission" date="2017-06" db="EMBL/GenBank/DDBJ databases">
        <authorList>
            <person name="Varghese N."/>
            <person name="Submissions S."/>
        </authorList>
    </citation>
    <scope>NUCLEOTIDE SEQUENCE [LARGE SCALE GENOMIC DNA]</scope>
    <source>
        <strain evidence="4">DSM 45423</strain>
    </source>
</reference>
<dbReference type="Gene3D" id="1.10.10.10">
    <property type="entry name" value="Winged helix-like DNA-binding domain superfamily/Winged helix DNA-binding domain"/>
    <property type="match status" value="1"/>
</dbReference>
<sequence>MDRDTDERVLLAAVRTAMGVSVRAADLVGTSPVQLRALTVLSERPGLSVGQLAEGMRVAVSTASRLADRLAVAGLADRRPSAADGRSVTLRLTADGEQLLDRYDDLRLADLTACLDRLPPDRRHRVLAGLRALTSPAEPPAGTGRVGARRREDQP</sequence>
<feature type="region of interest" description="Disordered" evidence="1">
    <location>
        <begin position="132"/>
        <end position="155"/>
    </location>
</feature>
<feature type="domain" description="HTH marR-type" evidence="2">
    <location>
        <begin position="1"/>
        <end position="135"/>
    </location>
</feature>
<protein>
    <submittedName>
        <fullName evidence="3">DNA-binding transcriptional regulator, MarR family</fullName>
    </submittedName>
</protein>
<dbReference type="GO" id="GO:0006950">
    <property type="term" value="P:response to stress"/>
    <property type="evidence" value="ECO:0007669"/>
    <property type="project" value="TreeGrafter"/>
</dbReference>